<organism evidence="10 11">
    <name type="scientific">Georgenia ruanii</name>
    <dbReference type="NCBI Taxonomy" id="348442"/>
    <lineage>
        <taxon>Bacteria</taxon>
        <taxon>Bacillati</taxon>
        <taxon>Actinomycetota</taxon>
        <taxon>Actinomycetes</taxon>
        <taxon>Micrococcales</taxon>
        <taxon>Bogoriellaceae</taxon>
        <taxon>Georgenia</taxon>
    </lineage>
</organism>
<protein>
    <recommendedName>
        <fullName evidence="6">NADH-quinone oxidoreductase subunit D</fullName>
        <ecNumber evidence="6">7.1.1.-</ecNumber>
    </recommendedName>
    <alternativeName>
        <fullName evidence="6">NADH dehydrogenase I subunit D</fullName>
    </alternativeName>
    <alternativeName>
        <fullName evidence="6">NDH-1 subunit D</fullName>
    </alternativeName>
</protein>
<comment type="catalytic activity">
    <reaction evidence="6">
        <text>a quinone + NADH + 5 H(+)(in) = a quinol + NAD(+) + 4 H(+)(out)</text>
        <dbReference type="Rhea" id="RHEA:57888"/>
        <dbReference type="ChEBI" id="CHEBI:15378"/>
        <dbReference type="ChEBI" id="CHEBI:24646"/>
        <dbReference type="ChEBI" id="CHEBI:57540"/>
        <dbReference type="ChEBI" id="CHEBI:57945"/>
        <dbReference type="ChEBI" id="CHEBI:132124"/>
    </reaction>
</comment>
<evidence type="ECO:0000256" key="4">
    <source>
        <dbReference type="ARBA" id="ARBA00022967"/>
    </source>
</evidence>
<dbReference type="GO" id="GO:0005886">
    <property type="term" value="C:plasma membrane"/>
    <property type="evidence" value="ECO:0007669"/>
    <property type="project" value="UniProtKB-SubCell"/>
</dbReference>
<comment type="subcellular location">
    <subcellularLocation>
        <location evidence="6">Cell membrane</location>
        <topology evidence="6">Peripheral membrane protein</topology>
        <orientation evidence="6">Cytoplasmic side</orientation>
    </subcellularLocation>
</comment>
<keyword evidence="10" id="KW-0560">Oxidoreductase</keyword>
<dbReference type="NCBIfam" id="TIGR01962">
    <property type="entry name" value="NuoD"/>
    <property type="match status" value="1"/>
</dbReference>
<comment type="function">
    <text evidence="6">NDH-1 shuttles electrons from NADH, via FMN and iron-sulfur (Fe-S) centers, to quinones in the respiratory chain. The immediate electron acceptor for the enzyme in this species is believed to be a menaquinone. Couples the redox reaction to proton translocation (for every two electrons transferred, four hydrogen ions are translocated across the cytoplasmic membrane), and thus conserves the redox energy in a proton gradient.</text>
</comment>
<dbReference type="AlphaFoldDB" id="A0A7J9UUY9"/>
<evidence type="ECO:0000259" key="9">
    <source>
        <dbReference type="Pfam" id="PF00346"/>
    </source>
</evidence>
<comment type="similarity">
    <text evidence="1 6 7">Belongs to the complex I 49 kDa subunit family.</text>
</comment>
<dbReference type="RefSeq" id="WP_405002715.1">
    <property type="nucleotide sequence ID" value="NZ_BAAAOT010000007.1"/>
</dbReference>
<dbReference type="Proteomes" id="UP000429644">
    <property type="component" value="Unassembled WGS sequence"/>
</dbReference>
<evidence type="ECO:0000256" key="5">
    <source>
        <dbReference type="ARBA" id="ARBA00023027"/>
    </source>
</evidence>
<dbReference type="GO" id="GO:0050136">
    <property type="term" value="F:NADH dehydrogenase (quinone) (non-electrogenic) activity"/>
    <property type="evidence" value="ECO:0007669"/>
    <property type="project" value="UniProtKB-UniRule"/>
</dbReference>
<evidence type="ECO:0000313" key="10">
    <source>
        <dbReference type="EMBL" id="MPV87554.1"/>
    </source>
</evidence>
<dbReference type="NCBIfam" id="NF004739">
    <property type="entry name" value="PRK06075.1"/>
    <property type="match status" value="1"/>
</dbReference>
<reference evidence="10 11" key="1">
    <citation type="submission" date="2019-10" db="EMBL/GenBank/DDBJ databases">
        <title>Georgenia wutianyii sp. nov. and Georgenia yuyongxinii sp. nov. isolated from plateau pika (Ochotona curzoniae) in the Qinghai-Tibet plateau of China.</title>
        <authorList>
            <person name="Tian Z."/>
        </authorList>
    </citation>
    <scope>NUCLEOTIDE SEQUENCE [LARGE SCALE GENOMIC DNA]</scope>
    <source>
        <strain evidence="10 11">JCM 15130</strain>
    </source>
</reference>
<dbReference type="Pfam" id="PF00346">
    <property type="entry name" value="Complex1_49kDa"/>
    <property type="match status" value="1"/>
</dbReference>
<keyword evidence="11" id="KW-1185">Reference proteome</keyword>
<evidence type="ECO:0000256" key="2">
    <source>
        <dbReference type="ARBA" id="ARBA00022448"/>
    </source>
</evidence>
<dbReference type="SUPFAM" id="SSF56762">
    <property type="entry name" value="HydB/Nqo4-like"/>
    <property type="match status" value="1"/>
</dbReference>
<keyword evidence="2 6" id="KW-0813">Transport</keyword>
<keyword evidence="6" id="KW-0472">Membrane</keyword>
<dbReference type="EMBL" id="WHPD01000579">
    <property type="protein sequence ID" value="MPV87554.1"/>
    <property type="molecule type" value="Genomic_DNA"/>
</dbReference>
<accession>A0A7J9UUY9</accession>
<dbReference type="EC" id="7.1.1.-" evidence="6"/>
<keyword evidence="3 6" id="KW-0874">Quinone</keyword>
<dbReference type="Gene3D" id="1.10.645.10">
    <property type="entry name" value="Cytochrome-c3 Hydrogenase, chain B"/>
    <property type="match status" value="1"/>
</dbReference>
<feature type="domain" description="NADH-quinone oxidoreductase subunit D" evidence="9">
    <location>
        <begin position="162"/>
        <end position="449"/>
    </location>
</feature>
<evidence type="ECO:0000256" key="1">
    <source>
        <dbReference type="ARBA" id="ARBA00005769"/>
    </source>
</evidence>
<keyword evidence="6" id="KW-1003">Cell membrane</keyword>
<feature type="compositionally biased region" description="Low complexity" evidence="8">
    <location>
        <begin position="11"/>
        <end position="23"/>
    </location>
</feature>
<feature type="region of interest" description="Disordered" evidence="8">
    <location>
        <begin position="1"/>
        <end position="27"/>
    </location>
</feature>
<comment type="subunit">
    <text evidence="6">NDH-1 is composed of 14 different subunits. Subunits NuoB, C, D, E, F, and G constitute the peripheral sector of the complex.</text>
</comment>
<dbReference type="HAMAP" id="MF_01358">
    <property type="entry name" value="NDH1_NuoD"/>
    <property type="match status" value="1"/>
</dbReference>
<dbReference type="PANTHER" id="PTHR11993">
    <property type="entry name" value="NADH-UBIQUINONE OXIDOREDUCTASE 49 KDA SUBUNIT"/>
    <property type="match status" value="1"/>
</dbReference>
<evidence type="ECO:0000313" key="11">
    <source>
        <dbReference type="Proteomes" id="UP000429644"/>
    </source>
</evidence>
<dbReference type="InterPro" id="IPR001135">
    <property type="entry name" value="NADH_Q_OxRdtase_suD"/>
</dbReference>
<evidence type="ECO:0000256" key="7">
    <source>
        <dbReference type="RuleBase" id="RU003685"/>
    </source>
</evidence>
<evidence type="ECO:0000256" key="3">
    <source>
        <dbReference type="ARBA" id="ARBA00022719"/>
    </source>
</evidence>
<dbReference type="InterPro" id="IPR029014">
    <property type="entry name" value="NiFe-Hase_large"/>
</dbReference>
<keyword evidence="5 6" id="KW-0520">NAD</keyword>
<comment type="caution">
    <text evidence="10">The sequence shown here is derived from an EMBL/GenBank/DDBJ whole genome shotgun (WGS) entry which is preliminary data.</text>
</comment>
<dbReference type="PROSITE" id="PS00535">
    <property type="entry name" value="COMPLEX1_49K"/>
    <property type="match status" value="1"/>
</dbReference>
<dbReference type="InterPro" id="IPR022885">
    <property type="entry name" value="NDH1_su_D/H"/>
</dbReference>
<evidence type="ECO:0000256" key="6">
    <source>
        <dbReference type="HAMAP-Rule" id="MF_01358"/>
    </source>
</evidence>
<evidence type="ECO:0000256" key="8">
    <source>
        <dbReference type="SAM" id="MobiDB-lite"/>
    </source>
</evidence>
<dbReference type="InterPro" id="IPR014029">
    <property type="entry name" value="NADH_UbQ_OxRdtase_49kDa_CS"/>
</dbReference>
<dbReference type="GO" id="GO:0051287">
    <property type="term" value="F:NAD binding"/>
    <property type="evidence" value="ECO:0007669"/>
    <property type="project" value="InterPro"/>
</dbReference>
<proteinExistence type="inferred from homology"/>
<gene>
    <name evidence="6" type="primary">nuoD</name>
    <name evidence="10" type="ORF">GB882_02645</name>
</gene>
<sequence length="449" mass="48900">MSASTNAMPHAAGPAGEAPGAPEFTADGGDWAEIAAEAERLGEERIVVNMGPVHPSTHGVLRLILEIDGETVRELRVGTGYLHTGIEKNMEYRTWTQGVTFCTRMDYVAPLFQEVAYCLGVEKLLGVTDEIPARATLIRVLMMELNRIASHLVAIGTSGNELGATTMMTVGFRGREDILRIFERITGLRMNHAYIRPGGVALDLPPGTTDYVRELLPNIRLSVKELQDLAAQNPIYKLRHVDVGYISLPAAMALGLTGPSVRAAGLPLDLRKVQPYCGYETYDFDVPVRDKSDAYNRVMVRFDECYESIKIVTQVLDRLDATPGPVMVADKKIAWPAQLSIGSDGQGNSLAHIKEIMGTSMESLIHHFKLVTEGFRVPAGQVYQTIEHAKGVMGVHLVSDGGTRPYRAHFRDPSYSNLQSTAAMTEGGMLADVVVTLASLDPVLGGVDR</sequence>
<name>A0A7J9UUY9_9MICO</name>
<dbReference type="PANTHER" id="PTHR11993:SF10">
    <property type="entry name" value="NADH DEHYDROGENASE [UBIQUINONE] IRON-SULFUR PROTEIN 2, MITOCHONDRIAL"/>
    <property type="match status" value="1"/>
</dbReference>
<keyword evidence="4 6" id="KW-1278">Translocase</keyword>
<dbReference type="GO" id="GO:0048038">
    <property type="term" value="F:quinone binding"/>
    <property type="evidence" value="ECO:0007669"/>
    <property type="project" value="UniProtKB-KW"/>
</dbReference>